<dbReference type="AlphaFoldDB" id="R9PCV6"/>
<dbReference type="PROSITE" id="PS51221">
    <property type="entry name" value="TTL"/>
    <property type="match status" value="1"/>
</dbReference>
<dbReference type="HOGENOM" id="CLU_031301_0_0_1"/>
<evidence type="ECO:0000313" key="2">
    <source>
        <dbReference type="EMBL" id="GAC99194.1"/>
    </source>
</evidence>
<feature type="region of interest" description="Disordered" evidence="1">
    <location>
        <begin position="206"/>
        <end position="228"/>
    </location>
</feature>
<dbReference type="Proteomes" id="UP000014071">
    <property type="component" value="Unassembled WGS sequence"/>
</dbReference>
<dbReference type="Gene3D" id="3.30.470.20">
    <property type="entry name" value="ATP-grasp fold, B domain"/>
    <property type="match status" value="1"/>
</dbReference>
<dbReference type="InterPro" id="IPR004344">
    <property type="entry name" value="TTL/TTLL_fam"/>
</dbReference>
<dbReference type="GO" id="GO:0000932">
    <property type="term" value="C:P-body"/>
    <property type="evidence" value="ECO:0007669"/>
    <property type="project" value="TreeGrafter"/>
</dbReference>
<dbReference type="GeneID" id="24112060"/>
<name>R9PCV6_PSEHS</name>
<organism evidence="2 3">
    <name type="scientific">Pseudozyma hubeiensis (strain SY62)</name>
    <name type="common">Yeast</name>
    <dbReference type="NCBI Taxonomy" id="1305764"/>
    <lineage>
        <taxon>Eukaryota</taxon>
        <taxon>Fungi</taxon>
        <taxon>Dikarya</taxon>
        <taxon>Basidiomycota</taxon>
        <taxon>Ustilaginomycotina</taxon>
        <taxon>Ustilaginomycetes</taxon>
        <taxon>Ustilaginales</taxon>
        <taxon>Ustilaginaceae</taxon>
        <taxon>Pseudozyma</taxon>
    </lineage>
</organism>
<dbReference type="FunFam" id="3.30.470.20:FF:000133">
    <property type="entry name" value="Probable tubulin--tyrosine ligase C12B10.04"/>
    <property type="match status" value="1"/>
</dbReference>
<dbReference type="RefSeq" id="XP_012192781.1">
    <property type="nucleotide sequence ID" value="XM_012337391.1"/>
</dbReference>
<protein>
    <recommendedName>
        <fullName evidence="4">Tubulin-tyrosine ligase</fullName>
    </recommendedName>
</protein>
<accession>R9PCV6</accession>
<evidence type="ECO:0008006" key="4">
    <source>
        <dbReference type="Google" id="ProtNLM"/>
    </source>
</evidence>
<dbReference type="EMBL" id="DF238829">
    <property type="protein sequence ID" value="GAC99194.1"/>
    <property type="molecule type" value="Genomic_DNA"/>
</dbReference>
<evidence type="ECO:0000256" key="1">
    <source>
        <dbReference type="SAM" id="MobiDB-lite"/>
    </source>
</evidence>
<dbReference type="eggNOG" id="KOG2157">
    <property type="taxonomic scope" value="Eukaryota"/>
</dbReference>
<proteinExistence type="predicted"/>
<feature type="compositionally biased region" description="Acidic residues" evidence="1">
    <location>
        <begin position="206"/>
        <end position="222"/>
    </location>
</feature>
<dbReference type="PANTHER" id="PTHR47551:SF1">
    <property type="entry name" value="TUBULIN--TYROSINE LIGASE PBY1-RELATED"/>
    <property type="match status" value="1"/>
</dbReference>
<reference evidence="3" key="1">
    <citation type="journal article" date="2013" name="Genome Announc.">
        <title>Draft genome sequence of the basidiomycetous yeast-like fungus Pseudozyma hubeiensis SY62, which produces an abundant amount of the biosurfactant mannosylerythritol lipids.</title>
        <authorList>
            <person name="Konishi M."/>
            <person name="Hatada Y."/>
            <person name="Horiuchi J."/>
        </authorList>
    </citation>
    <scope>NUCLEOTIDE SEQUENCE [LARGE SCALE GENOMIC DNA]</scope>
    <source>
        <strain evidence="3">SY62</strain>
    </source>
</reference>
<evidence type="ECO:0000313" key="3">
    <source>
        <dbReference type="Proteomes" id="UP000014071"/>
    </source>
</evidence>
<sequence>MAAKTDSPGSTSGKTALVSFPGADYTQAAALRAARQVLSSRGWQVEQGDGATETAPSDKDLYLVDYDLLPFEDLLPGPSSSAKGKQPQCSSYVIRKALIRKHYLASALNTYAVKLPPGAASNRFRTCTPQTWHLEIQFADELDELLMDDLYDLAELLEANEAAVQQERLADVKWFILKPGMADRGNGIRIFSTLEQLQTIFEEFEPDSDDEEDGASCSEEEQSGYGGKDTSVMASQLRHFVIQEYLASPLLINPVSSQQGQNALAASLSQKLRVDSDATGSSARKFHLRAYVLCVAGLAVYLHDDMLALFAPLDYQAPTNDTVRDLRCHLTNTCLQDDGSLAVGNDARPKEENVFLWSDLAGSTIKRVDAEQPCDDETLSAETIQDVRRKASGVIGAAFEAAAKAGSIHWQMWPNAFEVFGVDLLVGHDSGQSADKGEELNVWLLEVNAQPDFAQTGVRLNAVIDHLFERVCEIAVLPYHSQEEHQRELDEWKVGESRHGTTLCFKEDLGRGF</sequence>
<dbReference type="InterPro" id="IPR027746">
    <property type="entry name" value="TTL"/>
</dbReference>
<keyword evidence="3" id="KW-1185">Reference proteome</keyword>
<dbReference type="OrthoDB" id="202825at2759"/>
<dbReference type="PANTHER" id="PTHR47551">
    <property type="entry name" value="TUBULIN--TYROSINE LIGASE PBY1-RELATED"/>
    <property type="match status" value="1"/>
</dbReference>
<dbReference type="Pfam" id="PF03133">
    <property type="entry name" value="TTL"/>
    <property type="match status" value="1"/>
</dbReference>
<gene>
    <name evidence="2" type="ORF">PHSY_006794</name>
</gene>
<dbReference type="STRING" id="1305764.R9PCV6"/>